<feature type="chain" id="PRO_5004308489" evidence="2">
    <location>
        <begin position="23"/>
        <end position="394"/>
    </location>
</feature>
<dbReference type="STRING" id="272633.gene:10731768"/>
<dbReference type="Pfam" id="PF07668">
    <property type="entry name" value="MpPF1"/>
    <property type="match status" value="1"/>
</dbReference>
<dbReference type="InterPro" id="IPR011653">
    <property type="entry name" value="Lipoprotein_p35"/>
</dbReference>
<protein>
    <submittedName>
        <fullName evidence="3">P35 lipoprotein homolog</fullName>
    </submittedName>
</protein>
<organism evidence="3 4">
    <name type="scientific">Malacoplasma penetrans (strain HF-2)</name>
    <name type="common">Mycoplasma penetrans</name>
    <dbReference type="NCBI Taxonomy" id="272633"/>
    <lineage>
        <taxon>Bacteria</taxon>
        <taxon>Bacillati</taxon>
        <taxon>Mycoplasmatota</taxon>
        <taxon>Mycoplasmoidales</taxon>
        <taxon>Mycoplasmoidaceae</taxon>
        <taxon>Malacoplasma</taxon>
    </lineage>
</organism>
<dbReference type="Proteomes" id="UP000002522">
    <property type="component" value="Chromosome"/>
</dbReference>
<dbReference type="GO" id="GO:0016020">
    <property type="term" value="C:membrane"/>
    <property type="evidence" value="ECO:0007669"/>
    <property type="project" value="InterPro"/>
</dbReference>
<evidence type="ECO:0000256" key="1">
    <source>
        <dbReference type="SAM" id="MobiDB-lite"/>
    </source>
</evidence>
<evidence type="ECO:0000256" key="2">
    <source>
        <dbReference type="SAM" id="SignalP"/>
    </source>
</evidence>
<sequence>MKIKKIKLLKALALTGAFGIVATVPIIVSSCSSTGDNNGGSGDNNNGNQGGQDGQQTEKVTPELKSEVSLSGSLDKIYDSSTKDRKTTNQLIADDVKAHPENYFTNGDKTEVKETIKNATVTVDGKFTTEETESPWKDVAYLDESSDANKTDANKSWSATKDLKPVLFPTTSDQIDIKSLDDLHSKLNEAKLKEVFTNAKIANADKTTFTVKNKLGFTNSDLIHVNVEGDNSGTKTQYDLQIPTSDINLSVSDLSIKVEGTNIEAQEKTSTKFDFNIGIDSKENFNQGSTEIAYNTKDLVKVDEVLEKLGFAKKNGSSTELDNDAIIKGLGIYNVNFSGQEIKEKTVTTREQKDTTYTVSLKAKPTSNKYVWADDSTSDEKTISFDVTIKIGTK</sequence>
<evidence type="ECO:0000313" key="4">
    <source>
        <dbReference type="Proteomes" id="UP000002522"/>
    </source>
</evidence>
<dbReference type="HOGENOM" id="CLU_040028_0_0_14"/>
<evidence type="ECO:0000313" key="3">
    <source>
        <dbReference type="EMBL" id="BAC44439.1"/>
    </source>
</evidence>
<feature type="compositionally biased region" description="Gly residues" evidence="1">
    <location>
        <begin position="37"/>
        <end position="53"/>
    </location>
</feature>
<keyword evidence="3" id="KW-0449">Lipoprotein</keyword>
<accession>Q8EVB7</accession>
<dbReference type="RefSeq" id="WP_011077469.1">
    <property type="nucleotide sequence ID" value="NC_004432.1"/>
</dbReference>
<keyword evidence="4" id="KW-1185">Reference proteome</keyword>
<feature type="region of interest" description="Disordered" evidence="1">
    <location>
        <begin position="34"/>
        <end position="66"/>
    </location>
</feature>
<feature type="signal peptide" evidence="2">
    <location>
        <begin position="1"/>
        <end position="22"/>
    </location>
</feature>
<dbReference type="KEGG" id="mpe:MYPE6490"/>
<dbReference type="AlphaFoldDB" id="Q8EVB7"/>
<keyword evidence="2" id="KW-0732">Signal</keyword>
<gene>
    <name evidence="3" type="ordered locus">MYPE6490</name>
</gene>
<name>Q8EVB7_MALP2</name>
<dbReference type="EMBL" id="BA000026">
    <property type="protein sequence ID" value="BAC44439.1"/>
    <property type="molecule type" value="Genomic_DNA"/>
</dbReference>
<reference evidence="3 4" key="1">
    <citation type="journal article" date="2002" name="Nucleic Acids Res.">
        <title>The complete genomic sequence of Mycoplasma penetrans, an intracellular bacterial pathogen in humans.</title>
        <authorList>
            <person name="Sasaki Y."/>
            <person name="Ishikawa J."/>
            <person name="Yamashita A."/>
            <person name="Oshima K."/>
            <person name="Kenri T."/>
            <person name="Furuya K."/>
            <person name="Yoshino C."/>
            <person name="Horino A."/>
            <person name="Shiba T."/>
            <person name="Sasaki T."/>
            <person name="Hattori M."/>
        </authorList>
    </citation>
    <scope>NUCLEOTIDE SEQUENCE [LARGE SCALE GENOMIC DNA]</scope>
    <source>
        <strain evidence="3 4">HF-2</strain>
    </source>
</reference>
<proteinExistence type="predicted"/>
<dbReference type="InParanoid" id="Q8EVB7"/>
<dbReference type="PROSITE" id="PS51257">
    <property type="entry name" value="PROKAR_LIPOPROTEIN"/>
    <property type="match status" value="1"/>
</dbReference>